<organism evidence="11 12">
    <name type="scientific">Cyanidium caldarium</name>
    <name type="common">Red alga</name>
    <dbReference type="NCBI Taxonomy" id="2771"/>
    <lineage>
        <taxon>Eukaryota</taxon>
        <taxon>Rhodophyta</taxon>
        <taxon>Bangiophyceae</taxon>
        <taxon>Cyanidiales</taxon>
        <taxon>Cyanidiaceae</taxon>
        <taxon>Cyanidium</taxon>
    </lineage>
</organism>
<name>A0AAV9J192_CYACA</name>
<evidence type="ECO:0000313" key="12">
    <source>
        <dbReference type="Proteomes" id="UP001301350"/>
    </source>
</evidence>
<keyword evidence="4 9" id="KW-0812">Transmembrane</keyword>
<dbReference type="GO" id="GO:0007035">
    <property type="term" value="P:vacuolar acidification"/>
    <property type="evidence" value="ECO:0007669"/>
    <property type="project" value="TreeGrafter"/>
</dbReference>
<keyword evidence="7 9" id="KW-0406">Ion transport</keyword>
<dbReference type="Proteomes" id="UP001301350">
    <property type="component" value="Unassembled WGS sequence"/>
</dbReference>
<comment type="function">
    <text evidence="9">Essential component of the vacuolar proton pump (V-ATPase), a multimeric enzyme that catalyzes the translocation of protons across the membranes. Required for assembly and activity of the V-ATPase.</text>
</comment>
<feature type="transmembrane region" description="Helical" evidence="9">
    <location>
        <begin position="662"/>
        <end position="682"/>
    </location>
</feature>
<accession>A0AAV9J192</accession>
<gene>
    <name evidence="11" type="ORF">CDCA_CDCA17G4367</name>
</gene>
<feature type="transmembrane region" description="Helical" evidence="9">
    <location>
        <begin position="435"/>
        <end position="461"/>
    </location>
</feature>
<feature type="region of interest" description="Disordered" evidence="10">
    <location>
        <begin position="698"/>
        <end position="722"/>
    </location>
</feature>
<feature type="transmembrane region" description="Helical" evidence="9">
    <location>
        <begin position="482"/>
        <end position="499"/>
    </location>
</feature>
<dbReference type="GO" id="GO:0046961">
    <property type="term" value="F:proton-transporting ATPase activity, rotational mechanism"/>
    <property type="evidence" value="ECO:0007669"/>
    <property type="project" value="InterPro"/>
</dbReference>
<keyword evidence="12" id="KW-1185">Reference proteome</keyword>
<evidence type="ECO:0000256" key="8">
    <source>
        <dbReference type="ARBA" id="ARBA00023136"/>
    </source>
</evidence>
<keyword evidence="3 9" id="KW-0813">Transport</keyword>
<sequence>MVLLRIYFQRVAAHECIDELGQRELVEFRDLNVGASAFQRTFSGDIKRCDELQRRLRFLAEQVEQVLPGREAEGRTVLQSGGAGASRGYTGLDGGKESWQAQSLEELERHLGSLERDVLDMNVHWDAMRREHSDLVEFGYVLELGATLFADAASPRTASALYGTLDLIEGARGEASVEDVEARPEAVAAESTGGRQTLLYGSVLSLFAGTVDTEHAEAFARLLFRASRGNCFTRFMNIPDKVHDVDANEDKLKSVFVLLFPGTELRAKVGRICEAFGGKRYAFPDEEGERRRLLADVRAKLAELQAVIESTHAQRVDVLGDIAANLESWSARIYRDKAIYYTLDQLNYDMSQRLFVGECWCPRDMVEEVRAAVHIGDLKSNAQAPSVVEERRTGDAPPTLFRTNKFTAVWQNIVEAYGIPEYKEMNPAPWSIASFPFLFAVMFGDVGHGTLMTLCAVYIVLRERHFARQRLGDLMQTLYDGRYILLLMGVFSIFTGLVYNECFAVPLDLFGTRWRWNSASDMACGIDNCADPAKVLPPRNPYPFGFDPFWKAAQNGLTMYNSYKMKLSIGFAVSQMTLGIVLSLTNALYFQRSVDVWHVFVPQILFFTAVFGYLFGLILLKWSINWSAPGAGPAPDLKSVLIGMFMSPGRLPPDQRLFRGQGVLQVALLAVAVATVPWMLLVKPLVLRRRARSTASASKRYQPLSSEAESVPGLATDGGSQAMPDEPARAPFDLVEAFVNNMIHTVEFVLGAISNTASYLRLWALSLAHAELSEVFLQKVLFTAVNTSNVLLAYIGFLVWVGLTIGVLMLMESLSAFLHALRLHWVEFQNKFYNLHGSGAKFEPLRFHE</sequence>
<evidence type="ECO:0000256" key="4">
    <source>
        <dbReference type="ARBA" id="ARBA00022692"/>
    </source>
</evidence>
<proteinExistence type="inferred from homology"/>
<evidence type="ECO:0000256" key="7">
    <source>
        <dbReference type="ARBA" id="ARBA00023065"/>
    </source>
</evidence>
<evidence type="ECO:0000256" key="6">
    <source>
        <dbReference type="ARBA" id="ARBA00022989"/>
    </source>
</evidence>
<evidence type="ECO:0000256" key="2">
    <source>
        <dbReference type="ARBA" id="ARBA00009904"/>
    </source>
</evidence>
<dbReference type="PIRSF" id="PIRSF001293">
    <property type="entry name" value="ATP6V0A1"/>
    <property type="match status" value="1"/>
</dbReference>
<keyword evidence="6 9" id="KW-1133">Transmembrane helix</keyword>
<feature type="transmembrane region" description="Helical" evidence="9">
    <location>
        <begin position="567"/>
        <end position="589"/>
    </location>
</feature>
<dbReference type="AlphaFoldDB" id="A0AAV9J192"/>
<protein>
    <recommendedName>
        <fullName evidence="9">V-type proton ATPase subunit a</fullName>
    </recommendedName>
</protein>
<comment type="similarity">
    <text evidence="2 9">Belongs to the V-ATPase 116 kDa subunit family.</text>
</comment>
<reference evidence="11 12" key="1">
    <citation type="submission" date="2022-07" db="EMBL/GenBank/DDBJ databases">
        <title>Genome-wide signatures of adaptation to extreme environments.</title>
        <authorList>
            <person name="Cho C.H."/>
            <person name="Yoon H.S."/>
        </authorList>
    </citation>
    <scope>NUCLEOTIDE SEQUENCE [LARGE SCALE GENOMIC DNA]</scope>
    <source>
        <strain evidence="11 12">DBV 063 E5</strain>
    </source>
</reference>
<keyword evidence="8 9" id="KW-0472">Membrane</keyword>
<feature type="transmembrane region" description="Helical" evidence="9">
    <location>
        <begin position="596"/>
        <end position="620"/>
    </location>
</feature>
<feature type="transmembrane region" description="Helical" evidence="9">
    <location>
        <begin position="790"/>
        <end position="811"/>
    </location>
</feature>
<comment type="caution">
    <text evidence="11">The sequence shown here is derived from an EMBL/GenBank/DDBJ whole genome shotgun (WGS) entry which is preliminary data.</text>
</comment>
<dbReference type="InterPro" id="IPR002490">
    <property type="entry name" value="V-ATPase_116kDa_su"/>
</dbReference>
<keyword evidence="5 9" id="KW-0375">Hydrogen ion transport</keyword>
<dbReference type="PANTHER" id="PTHR11629">
    <property type="entry name" value="VACUOLAR PROTON ATPASES"/>
    <property type="match status" value="1"/>
</dbReference>
<comment type="subcellular location">
    <subcellularLocation>
        <location evidence="1">Membrane</location>
        <topology evidence="1">Multi-pass membrane protein</topology>
    </subcellularLocation>
</comment>
<dbReference type="GO" id="GO:0000220">
    <property type="term" value="C:vacuolar proton-transporting V-type ATPase, V0 domain"/>
    <property type="evidence" value="ECO:0007669"/>
    <property type="project" value="InterPro"/>
</dbReference>
<evidence type="ECO:0000256" key="10">
    <source>
        <dbReference type="SAM" id="MobiDB-lite"/>
    </source>
</evidence>
<evidence type="ECO:0000256" key="3">
    <source>
        <dbReference type="ARBA" id="ARBA00022448"/>
    </source>
</evidence>
<evidence type="ECO:0000256" key="5">
    <source>
        <dbReference type="ARBA" id="ARBA00022781"/>
    </source>
</evidence>
<dbReference type="InterPro" id="IPR026028">
    <property type="entry name" value="V-type_ATPase_116kDa_su_euka"/>
</dbReference>
<dbReference type="Pfam" id="PF01496">
    <property type="entry name" value="V_ATPase_I"/>
    <property type="match status" value="1"/>
</dbReference>
<evidence type="ECO:0000313" key="11">
    <source>
        <dbReference type="EMBL" id="KAK4538342.1"/>
    </source>
</evidence>
<dbReference type="EMBL" id="JANCYW010000017">
    <property type="protein sequence ID" value="KAK4538342.1"/>
    <property type="molecule type" value="Genomic_DNA"/>
</dbReference>
<dbReference type="GO" id="GO:0051117">
    <property type="term" value="F:ATPase binding"/>
    <property type="evidence" value="ECO:0007669"/>
    <property type="project" value="TreeGrafter"/>
</dbReference>
<dbReference type="PANTHER" id="PTHR11629:SF63">
    <property type="entry name" value="V-TYPE PROTON ATPASE SUBUNIT A"/>
    <property type="match status" value="1"/>
</dbReference>
<evidence type="ECO:0000256" key="1">
    <source>
        <dbReference type="ARBA" id="ARBA00004141"/>
    </source>
</evidence>
<evidence type="ECO:0000256" key="9">
    <source>
        <dbReference type="RuleBase" id="RU361189"/>
    </source>
</evidence>